<evidence type="ECO:0000313" key="1">
    <source>
        <dbReference type="EMBL" id="KAK3740807.1"/>
    </source>
</evidence>
<protein>
    <submittedName>
        <fullName evidence="1">Uncharacterized protein</fullName>
    </submittedName>
</protein>
<proteinExistence type="predicted"/>
<evidence type="ECO:0000313" key="2">
    <source>
        <dbReference type="Proteomes" id="UP001283361"/>
    </source>
</evidence>
<dbReference type="AlphaFoldDB" id="A0AAE0YCD3"/>
<dbReference type="EMBL" id="JAWDGP010006459">
    <property type="protein sequence ID" value="KAK3740807.1"/>
    <property type="molecule type" value="Genomic_DNA"/>
</dbReference>
<accession>A0AAE0YCD3</accession>
<dbReference type="Proteomes" id="UP001283361">
    <property type="component" value="Unassembled WGS sequence"/>
</dbReference>
<comment type="caution">
    <text evidence="1">The sequence shown here is derived from an EMBL/GenBank/DDBJ whole genome shotgun (WGS) entry which is preliminary data.</text>
</comment>
<keyword evidence="2" id="KW-1185">Reference proteome</keyword>
<gene>
    <name evidence="1" type="ORF">RRG08_042792</name>
</gene>
<name>A0AAE0YCD3_9GAST</name>
<reference evidence="1" key="1">
    <citation type="journal article" date="2023" name="G3 (Bethesda)">
        <title>A reference genome for the long-term kleptoplast-retaining sea slug Elysia crispata morphotype clarki.</title>
        <authorList>
            <person name="Eastman K.E."/>
            <person name="Pendleton A.L."/>
            <person name="Shaikh M.A."/>
            <person name="Suttiyut T."/>
            <person name="Ogas R."/>
            <person name="Tomko P."/>
            <person name="Gavelis G."/>
            <person name="Widhalm J.R."/>
            <person name="Wisecaver J.H."/>
        </authorList>
    </citation>
    <scope>NUCLEOTIDE SEQUENCE</scope>
    <source>
        <strain evidence="1">ECLA1</strain>
    </source>
</reference>
<sequence>MQESHNFIVHYVYSARLPRPLMMEQRSAMMSLCRTAQIKPEAENRLSAQQQQLDEVVNAFRVRVTPLDTVDLPILAFIRDCPVRTTGALANNSQE</sequence>
<organism evidence="1 2">
    <name type="scientific">Elysia crispata</name>
    <name type="common">lettuce slug</name>
    <dbReference type="NCBI Taxonomy" id="231223"/>
    <lineage>
        <taxon>Eukaryota</taxon>
        <taxon>Metazoa</taxon>
        <taxon>Spiralia</taxon>
        <taxon>Lophotrochozoa</taxon>
        <taxon>Mollusca</taxon>
        <taxon>Gastropoda</taxon>
        <taxon>Heterobranchia</taxon>
        <taxon>Euthyneura</taxon>
        <taxon>Panpulmonata</taxon>
        <taxon>Sacoglossa</taxon>
        <taxon>Placobranchoidea</taxon>
        <taxon>Plakobranchidae</taxon>
        <taxon>Elysia</taxon>
    </lineage>
</organism>